<evidence type="ECO:0000256" key="2">
    <source>
        <dbReference type="ARBA" id="ARBA00023136"/>
    </source>
</evidence>
<evidence type="ECO:0000256" key="4">
    <source>
        <dbReference type="ARBA" id="ARBA00023180"/>
    </source>
</evidence>
<dbReference type="STRING" id="43700.ENSMALP00000030087"/>
<feature type="domain" description="Ig-like" evidence="8">
    <location>
        <begin position="186"/>
        <end position="268"/>
    </location>
</feature>
<organism evidence="9 10">
    <name type="scientific">Monopterus albus</name>
    <name type="common">Swamp eel</name>
    <dbReference type="NCBI Taxonomy" id="43700"/>
    <lineage>
        <taxon>Eukaryota</taxon>
        <taxon>Metazoa</taxon>
        <taxon>Chordata</taxon>
        <taxon>Craniata</taxon>
        <taxon>Vertebrata</taxon>
        <taxon>Euteleostomi</taxon>
        <taxon>Actinopterygii</taxon>
        <taxon>Neopterygii</taxon>
        <taxon>Teleostei</taxon>
        <taxon>Neoteleostei</taxon>
        <taxon>Acanthomorphata</taxon>
        <taxon>Anabantaria</taxon>
        <taxon>Synbranchiformes</taxon>
        <taxon>Synbranchidae</taxon>
        <taxon>Monopterus</taxon>
    </lineage>
</organism>
<feature type="domain" description="Ig-like" evidence="8">
    <location>
        <begin position="14"/>
        <end position="106"/>
    </location>
</feature>
<evidence type="ECO:0000313" key="9">
    <source>
        <dbReference type="Ensembl" id="ENSMALP00000030087.1"/>
    </source>
</evidence>
<evidence type="ECO:0000256" key="7">
    <source>
        <dbReference type="SAM" id="SignalP"/>
    </source>
</evidence>
<dbReference type="InterPro" id="IPR003989">
    <property type="entry name" value="VCAM-1"/>
</dbReference>
<keyword evidence="6" id="KW-1133">Transmembrane helix</keyword>
<sequence>SDTSLLLFVILLLPLSSSSSSAVFLWRQPLFRLGERQLLICTVHDCPVRPSISWSLLEDRPLTAKVNTNRTQSVVIFDPVMVEHEVTLLCKVSCRGENRQIKTSVHVYSFPSAPVITGQDHLRLGEESTLTCQHGHSSVWSEYRFTPLAQDSGGNISCRTTLGLQDLPAEDRTKETTVRLNLLYAPVVTSISDSVSVLVGSPLILTCSVEGNPEPTISWNFKAADGLSVQRGLGHQLVFTAVSLSEAGPYECEARNTEGNQTAVVDITVYGPPSNTSLSVSPGEEVLEGQQVTFICHSDGASPTRLVLRREGMELQRTDPISSTSSSSSLSFSLSPAQLEDSAQYQCEASNQYGSQLVTSSVIVRAHPLQVEVSPQVSAAAGSGLILTCTASGCLHPPTLTWTRKDQNILRRTQQQDGRSLLHLQDLGLQDQGRYSCEAECDSVVRTRNTQVHVYSFPSDPVLEDPGPILLGQVAVLRCFVTNVFSANQLRIEWLLGNTTIASEVFGFSSSLQNISSDLQHQVQEDQQVLTCRGQLLTEDGDVWMSKRASVALLVHYPPRRTTLSVSPGEEVVEGQQVTFICCSEGAPPTTLVLRREGMELQKTDPASPSLSFSLSSTQLEDSGQYQCEASNQYGSHSNFHLLSCAPAPPRNTTVIVLPSSVVHVGQNVTVCCQTISFPPSAMILKKLTNGTELYSPNGTFLLVNVTARDSGLYQVNVTNDLGYQVKVFSISVRGQSDLGIIIPAICIAAGLATAALLLDYLRRSRKKGFYQLPQSAPPSA</sequence>
<feature type="domain" description="Ig-like" evidence="8">
    <location>
        <begin position="273"/>
        <end position="365"/>
    </location>
</feature>
<dbReference type="PANTHER" id="PTHR11640">
    <property type="entry name" value="NEPHRIN"/>
    <property type="match status" value="1"/>
</dbReference>
<keyword evidence="4" id="KW-0325">Glycoprotein</keyword>
<dbReference type="SMART" id="SM00408">
    <property type="entry name" value="IGc2"/>
    <property type="match status" value="5"/>
</dbReference>
<accession>A0A3Q3RA69</accession>
<keyword evidence="3" id="KW-1015">Disulfide bond</keyword>
<keyword evidence="7" id="KW-0732">Signal</keyword>
<feature type="domain" description="Ig-like" evidence="8">
    <location>
        <begin position="368"/>
        <end position="453"/>
    </location>
</feature>
<dbReference type="InterPro" id="IPR003599">
    <property type="entry name" value="Ig_sub"/>
</dbReference>
<dbReference type="InterPro" id="IPR036179">
    <property type="entry name" value="Ig-like_dom_sf"/>
</dbReference>
<feature type="chain" id="PRO_5018736638" description="Ig-like domain-containing protein" evidence="7">
    <location>
        <begin position="22"/>
        <end position="781"/>
    </location>
</feature>
<dbReference type="CDD" id="cd00096">
    <property type="entry name" value="Ig"/>
    <property type="match status" value="1"/>
</dbReference>
<feature type="domain" description="Ig-like" evidence="8">
    <location>
        <begin position="458"/>
        <end position="552"/>
    </location>
</feature>
<dbReference type="PRINTS" id="PR01474">
    <property type="entry name" value="VCAM1"/>
</dbReference>
<dbReference type="Pfam" id="PF13927">
    <property type="entry name" value="Ig_3"/>
    <property type="match status" value="3"/>
</dbReference>
<dbReference type="Proteomes" id="UP000261600">
    <property type="component" value="Unplaced"/>
</dbReference>
<name>A0A3Q3RA69_MONAL</name>
<comment type="subcellular location">
    <subcellularLocation>
        <location evidence="1">Membrane</location>
        <topology evidence="1">Single-pass type I membrane protein</topology>
    </subcellularLocation>
</comment>
<feature type="signal peptide" evidence="7">
    <location>
        <begin position="1"/>
        <end position="21"/>
    </location>
</feature>
<dbReference type="InterPro" id="IPR013783">
    <property type="entry name" value="Ig-like_fold"/>
</dbReference>
<keyword evidence="2 6" id="KW-0472">Membrane</keyword>
<dbReference type="InterPro" id="IPR051275">
    <property type="entry name" value="Cell_adhesion_signaling"/>
</dbReference>
<dbReference type="GO" id="GO:0016020">
    <property type="term" value="C:membrane"/>
    <property type="evidence" value="ECO:0007669"/>
    <property type="project" value="UniProtKB-SubCell"/>
</dbReference>
<evidence type="ECO:0000256" key="6">
    <source>
        <dbReference type="SAM" id="Phobius"/>
    </source>
</evidence>
<dbReference type="Ensembl" id="ENSMALT00000030620.1">
    <property type="protein sequence ID" value="ENSMALP00000030087.1"/>
    <property type="gene ID" value="ENSMALG00000020790.1"/>
</dbReference>
<evidence type="ECO:0000313" key="10">
    <source>
        <dbReference type="Proteomes" id="UP000261600"/>
    </source>
</evidence>
<dbReference type="Gene3D" id="2.60.40.10">
    <property type="entry name" value="Immunoglobulins"/>
    <property type="match status" value="8"/>
</dbReference>
<dbReference type="PROSITE" id="PS50835">
    <property type="entry name" value="IG_LIKE"/>
    <property type="match status" value="7"/>
</dbReference>
<reference evidence="9" key="2">
    <citation type="submission" date="2025-09" db="UniProtKB">
        <authorList>
            <consortium name="Ensembl"/>
        </authorList>
    </citation>
    <scope>IDENTIFICATION</scope>
</reference>
<proteinExistence type="predicted"/>
<evidence type="ECO:0000256" key="5">
    <source>
        <dbReference type="ARBA" id="ARBA00023319"/>
    </source>
</evidence>
<dbReference type="InterPro" id="IPR007110">
    <property type="entry name" value="Ig-like_dom"/>
</dbReference>
<keyword evidence="10" id="KW-1185">Reference proteome</keyword>
<dbReference type="Pfam" id="PF13895">
    <property type="entry name" value="Ig_2"/>
    <property type="match status" value="1"/>
</dbReference>
<reference evidence="9" key="1">
    <citation type="submission" date="2025-08" db="UniProtKB">
        <authorList>
            <consortium name="Ensembl"/>
        </authorList>
    </citation>
    <scope>IDENTIFICATION</scope>
</reference>
<dbReference type="GO" id="GO:0098609">
    <property type="term" value="P:cell-cell adhesion"/>
    <property type="evidence" value="ECO:0007669"/>
    <property type="project" value="InterPro"/>
</dbReference>
<feature type="transmembrane region" description="Helical" evidence="6">
    <location>
        <begin position="739"/>
        <end position="762"/>
    </location>
</feature>
<dbReference type="SUPFAM" id="SSF48726">
    <property type="entry name" value="Immunoglobulin"/>
    <property type="match status" value="8"/>
</dbReference>
<protein>
    <recommendedName>
        <fullName evidence="8">Ig-like domain-containing protein</fullName>
    </recommendedName>
</protein>
<feature type="domain" description="Ig-like" evidence="8">
    <location>
        <begin position="559"/>
        <end position="644"/>
    </location>
</feature>
<evidence type="ECO:0000259" key="8">
    <source>
        <dbReference type="PROSITE" id="PS50835"/>
    </source>
</evidence>
<dbReference type="SMART" id="SM00409">
    <property type="entry name" value="IG"/>
    <property type="match status" value="8"/>
</dbReference>
<keyword evidence="5" id="KW-0393">Immunoglobulin domain</keyword>
<keyword evidence="6" id="KW-0812">Transmembrane</keyword>
<dbReference type="InterPro" id="IPR003598">
    <property type="entry name" value="Ig_sub2"/>
</dbReference>
<evidence type="ECO:0000256" key="1">
    <source>
        <dbReference type="ARBA" id="ARBA00004479"/>
    </source>
</evidence>
<evidence type="ECO:0000256" key="3">
    <source>
        <dbReference type="ARBA" id="ARBA00023157"/>
    </source>
</evidence>
<dbReference type="AlphaFoldDB" id="A0A3Q3RA69"/>
<feature type="domain" description="Ig-like" evidence="8">
    <location>
        <begin position="650"/>
        <end position="732"/>
    </location>
</feature>